<evidence type="ECO:0000256" key="1">
    <source>
        <dbReference type="SAM" id="MobiDB-lite"/>
    </source>
</evidence>
<feature type="compositionally biased region" description="Basic and acidic residues" evidence="1">
    <location>
        <begin position="1"/>
        <end position="12"/>
    </location>
</feature>
<reference evidence="2 3" key="1">
    <citation type="submission" date="2024-02" db="EMBL/GenBank/DDBJ databases">
        <title>High-quality chromosome-scale genome assembly of Pensacola bahiagrass (Paspalum notatum Flugge var. saurae).</title>
        <authorList>
            <person name="Vega J.M."/>
            <person name="Podio M."/>
            <person name="Orjuela J."/>
            <person name="Siena L.A."/>
            <person name="Pessino S.C."/>
            <person name="Combes M.C."/>
            <person name="Mariac C."/>
            <person name="Albertini E."/>
            <person name="Pupilli F."/>
            <person name="Ortiz J.P.A."/>
            <person name="Leblanc O."/>
        </authorList>
    </citation>
    <scope>NUCLEOTIDE SEQUENCE [LARGE SCALE GENOMIC DNA]</scope>
    <source>
        <strain evidence="2">R1</strain>
        <tissue evidence="2">Leaf</tissue>
    </source>
</reference>
<dbReference type="EMBL" id="CP144749">
    <property type="protein sequence ID" value="WVZ77624.1"/>
    <property type="molecule type" value="Genomic_DNA"/>
</dbReference>
<keyword evidence="3" id="KW-1185">Reference proteome</keyword>
<evidence type="ECO:0000313" key="3">
    <source>
        <dbReference type="Proteomes" id="UP001341281"/>
    </source>
</evidence>
<evidence type="ECO:0000313" key="2">
    <source>
        <dbReference type="EMBL" id="WVZ77624.1"/>
    </source>
</evidence>
<dbReference type="Proteomes" id="UP001341281">
    <property type="component" value="Chromosome 05"/>
</dbReference>
<feature type="region of interest" description="Disordered" evidence="1">
    <location>
        <begin position="53"/>
        <end position="95"/>
    </location>
</feature>
<accession>A0AAQ3TNU3</accession>
<gene>
    <name evidence="2" type="ORF">U9M48_025472</name>
</gene>
<feature type="non-terminal residue" evidence="2">
    <location>
        <position position="1"/>
    </location>
</feature>
<name>A0AAQ3TNU3_PASNO</name>
<organism evidence="2 3">
    <name type="scientific">Paspalum notatum var. saurae</name>
    <dbReference type="NCBI Taxonomy" id="547442"/>
    <lineage>
        <taxon>Eukaryota</taxon>
        <taxon>Viridiplantae</taxon>
        <taxon>Streptophyta</taxon>
        <taxon>Embryophyta</taxon>
        <taxon>Tracheophyta</taxon>
        <taxon>Spermatophyta</taxon>
        <taxon>Magnoliopsida</taxon>
        <taxon>Liliopsida</taxon>
        <taxon>Poales</taxon>
        <taxon>Poaceae</taxon>
        <taxon>PACMAD clade</taxon>
        <taxon>Panicoideae</taxon>
        <taxon>Andropogonodae</taxon>
        <taxon>Paspaleae</taxon>
        <taxon>Paspalinae</taxon>
        <taxon>Paspalum</taxon>
    </lineage>
</organism>
<proteinExistence type="predicted"/>
<sequence length="172" mass="18995">PVIFKEAERNARDLAPVGLCRPSPEEARNVPTASPVPLVLFLSLSRARSPPLSAPQLLLQPRPVSPRHPTAHRPRRPPAAADPEPRAPEPRTAPVESERPCVCVCRGFQPRARNGPAARGTRPQLCSPTSPLFREASILLDLTLGPWPVDSELMIRYRQTADVAFSRRRICE</sequence>
<feature type="compositionally biased region" description="Low complexity" evidence="1">
    <location>
        <begin position="53"/>
        <end position="62"/>
    </location>
</feature>
<protein>
    <submittedName>
        <fullName evidence="2">Uncharacterized protein</fullName>
    </submittedName>
</protein>
<feature type="region of interest" description="Disordered" evidence="1">
    <location>
        <begin position="1"/>
        <end position="32"/>
    </location>
</feature>
<dbReference type="AlphaFoldDB" id="A0AAQ3TNU3"/>